<dbReference type="NCBIfam" id="TIGR03150">
    <property type="entry name" value="fabF"/>
    <property type="match status" value="1"/>
</dbReference>
<evidence type="ECO:0000313" key="26">
    <source>
        <dbReference type="Proteomes" id="UP000217561"/>
    </source>
</evidence>
<dbReference type="RefSeq" id="WP_095822200.1">
    <property type="nucleotide sequence ID" value="NZ_NSGH01000011.1"/>
</dbReference>
<dbReference type="PIRSF" id="PIRSF000447">
    <property type="entry name" value="KAS_II"/>
    <property type="match status" value="1"/>
</dbReference>
<comment type="function">
    <text evidence="18 22">Involved in the type II fatty acid elongation cycle. Catalyzes the elongation of a wide range of acyl-ACP by the addition of two carbons from malonyl-ACP to an acyl acceptor. Can efficiently catalyze the conversion of palmitoleoyl-ACP (cis-hexadec-9-enoyl-ACP) to cis-vaccenoyl-ACP (cis-octadec-11-enoyl-ACP), an essential step in the thermal regulation of fatty acid composition.</text>
</comment>
<keyword evidence="26" id="KW-1185">Reference proteome</keyword>
<sequence length="410" mass="43480">MKRRVVITGTGAISPLGNDTETLWNNIKRGKSGIQQLTSGDFDQVNTRIAGCVEDFRGDEYLEPKEAKRHDLFVQYAYAAAVQALEESNLPLQQLDKDRAGIYIGSGAGGLNTLMENYQTMLDKGAKRVSPFMLPTSITNMASGLTAIKTGFTGPSFSPSSACATGNHAIGEAYHTIAHGYADVMLAGGSEAPINPLYFAGFAKMGAMSTKNETPGQASQPFNRDRDGFVMAEGAGVLLLEDYDHAKQRGAEIVGEIIGYGSTTDAYHMTSPSPLGAQKAMKLALERSGLSTKDVDYINAHGTGTPTGDISETEAIQGLFGNNAGGLKVSSTKSMTGHLFGAAGGVESIITLRSLQENIFPPTINLHHPDPDCTLDYVPNEAEEGSVEVALSNGFGFGGHNAVLAFKKYH</sequence>
<keyword evidence="12" id="KW-0276">Fatty acid metabolism</keyword>
<keyword evidence="16 22" id="KW-0275">Fatty acid biosynthesis</keyword>
<evidence type="ECO:0000256" key="3">
    <source>
        <dbReference type="ARBA" id="ARBA00008467"/>
    </source>
</evidence>
<evidence type="ECO:0000256" key="7">
    <source>
        <dbReference type="ARBA" id="ARBA00022475"/>
    </source>
</evidence>
<comment type="catalytic activity">
    <reaction evidence="21 22">
        <text>a fatty acyl-[ACP] + malonyl-[ACP] + H(+) = a 3-oxoacyl-[ACP] + holo-[ACP] + CO2</text>
        <dbReference type="Rhea" id="RHEA:22836"/>
        <dbReference type="Rhea" id="RHEA-COMP:9623"/>
        <dbReference type="Rhea" id="RHEA-COMP:9685"/>
        <dbReference type="Rhea" id="RHEA-COMP:9916"/>
        <dbReference type="Rhea" id="RHEA-COMP:14125"/>
        <dbReference type="ChEBI" id="CHEBI:15378"/>
        <dbReference type="ChEBI" id="CHEBI:16526"/>
        <dbReference type="ChEBI" id="CHEBI:64479"/>
        <dbReference type="ChEBI" id="CHEBI:78449"/>
        <dbReference type="ChEBI" id="CHEBI:78776"/>
        <dbReference type="ChEBI" id="CHEBI:138651"/>
    </reaction>
</comment>
<evidence type="ECO:0000256" key="10">
    <source>
        <dbReference type="ARBA" id="ARBA00022679"/>
    </source>
</evidence>
<evidence type="ECO:0000256" key="23">
    <source>
        <dbReference type="RuleBase" id="RU003694"/>
    </source>
</evidence>
<keyword evidence="17 22" id="KW-0012">Acyltransferase</keyword>
<evidence type="ECO:0000256" key="16">
    <source>
        <dbReference type="ARBA" id="ARBA00023160"/>
    </source>
</evidence>
<keyword evidence="13" id="KW-1133">Transmembrane helix</keyword>
<keyword evidence="8 22" id="KW-0444">Lipid biosynthesis</keyword>
<dbReference type="Pfam" id="PF02801">
    <property type="entry name" value="Ketoacyl-synt_C"/>
    <property type="match status" value="1"/>
</dbReference>
<evidence type="ECO:0000256" key="1">
    <source>
        <dbReference type="ARBA" id="ARBA00004533"/>
    </source>
</evidence>
<dbReference type="NCBIfam" id="NF005589">
    <property type="entry name" value="PRK07314.1"/>
    <property type="match status" value="1"/>
</dbReference>
<dbReference type="CDD" id="cd00834">
    <property type="entry name" value="KAS_I_II"/>
    <property type="match status" value="1"/>
</dbReference>
<dbReference type="InterPro" id="IPR018201">
    <property type="entry name" value="Ketoacyl_synth_AS"/>
</dbReference>
<evidence type="ECO:0000256" key="9">
    <source>
        <dbReference type="ARBA" id="ARBA00022519"/>
    </source>
</evidence>
<protein>
    <recommendedName>
        <fullName evidence="5 22">3-oxoacyl-[acyl-carrier-protein] synthase 2</fullName>
        <ecNumber evidence="4 22">2.3.1.179</ecNumber>
    </recommendedName>
</protein>
<dbReference type="InterPro" id="IPR000794">
    <property type="entry name" value="Beta-ketoacyl_synthase"/>
</dbReference>
<comment type="pathway">
    <text evidence="2 22">Lipid metabolism; fatty acid biosynthesis.</text>
</comment>
<evidence type="ECO:0000256" key="2">
    <source>
        <dbReference type="ARBA" id="ARBA00005194"/>
    </source>
</evidence>
<dbReference type="PANTHER" id="PTHR11712:SF352">
    <property type="entry name" value="3-OXOACYL-[ACYL-CARRIER-PROTEIN] SYNTHASE"/>
    <property type="match status" value="1"/>
</dbReference>
<evidence type="ECO:0000256" key="17">
    <source>
        <dbReference type="ARBA" id="ARBA00023315"/>
    </source>
</evidence>
<dbReference type="PROSITE" id="PS00606">
    <property type="entry name" value="KS3_1"/>
    <property type="match status" value="1"/>
</dbReference>
<evidence type="ECO:0000256" key="13">
    <source>
        <dbReference type="ARBA" id="ARBA00022989"/>
    </source>
</evidence>
<organism evidence="25 26">
    <name type="scientific">Salimicrobium humidisoli</name>
    <dbReference type="NCBI Taxonomy" id="2029857"/>
    <lineage>
        <taxon>Bacteria</taxon>
        <taxon>Bacillati</taxon>
        <taxon>Bacillota</taxon>
        <taxon>Bacilli</taxon>
        <taxon>Bacillales</taxon>
        <taxon>Bacillaceae</taxon>
        <taxon>Salimicrobium</taxon>
    </lineage>
</organism>
<dbReference type="Gene3D" id="3.40.47.10">
    <property type="match status" value="1"/>
</dbReference>
<evidence type="ECO:0000256" key="20">
    <source>
        <dbReference type="ARBA" id="ARBA00047318"/>
    </source>
</evidence>
<dbReference type="SUPFAM" id="SSF53901">
    <property type="entry name" value="Thiolase-like"/>
    <property type="match status" value="2"/>
</dbReference>
<feature type="domain" description="Ketosynthase family 3 (KS3)" evidence="24">
    <location>
        <begin position="2"/>
        <end position="408"/>
    </location>
</feature>
<keyword evidence="14" id="KW-0443">Lipid metabolism</keyword>
<evidence type="ECO:0000259" key="24">
    <source>
        <dbReference type="PROSITE" id="PS52004"/>
    </source>
</evidence>
<dbReference type="InterPro" id="IPR020841">
    <property type="entry name" value="PKS_Beta-ketoAc_synthase_dom"/>
</dbReference>
<keyword evidence="10 22" id="KW-0808">Transferase</keyword>
<proteinExistence type="inferred from homology"/>
<keyword evidence="9" id="KW-0997">Cell inner membrane</keyword>
<evidence type="ECO:0000313" key="25">
    <source>
        <dbReference type="EMBL" id="PBB05577.1"/>
    </source>
</evidence>
<evidence type="ECO:0000256" key="5">
    <source>
        <dbReference type="ARBA" id="ARBA00014657"/>
    </source>
</evidence>
<comment type="function">
    <text evidence="19">Proposed to synthesize NOD factor fatty acyl chain. Involved in the synthesis of a highly unsaturated fatty acid moiety, which forms part of a lipo-oligosaccharide that is responsible for host specificity.</text>
</comment>
<evidence type="ECO:0000256" key="8">
    <source>
        <dbReference type="ARBA" id="ARBA00022516"/>
    </source>
</evidence>
<accession>A0ABX4HQU5</accession>
<evidence type="ECO:0000256" key="19">
    <source>
        <dbReference type="ARBA" id="ARBA00037576"/>
    </source>
</evidence>
<evidence type="ECO:0000256" key="14">
    <source>
        <dbReference type="ARBA" id="ARBA00023098"/>
    </source>
</evidence>
<evidence type="ECO:0000256" key="6">
    <source>
        <dbReference type="ARBA" id="ARBA00022458"/>
    </source>
</evidence>
<evidence type="ECO:0000256" key="21">
    <source>
        <dbReference type="ARBA" id="ARBA00047659"/>
    </source>
</evidence>
<keyword evidence="15" id="KW-0472">Membrane</keyword>
<dbReference type="InterPro" id="IPR016039">
    <property type="entry name" value="Thiolase-like"/>
</dbReference>
<dbReference type="EC" id="2.3.1.179" evidence="4 22"/>
<evidence type="ECO:0000256" key="4">
    <source>
        <dbReference type="ARBA" id="ARBA00012356"/>
    </source>
</evidence>
<comment type="catalytic activity">
    <reaction evidence="20 22">
        <text>(9Z)-hexadecenoyl-[ACP] + malonyl-[ACP] + H(+) = 3-oxo-(11Z)-octadecenoyl-[ACP] + holo-[ACP] + CO2</text>
        <dbReference type="Rhea" id="RHEA:55040"/>
        <dbReference type="Rhea" id="RHEA-COMP:9623"/>
        <dbReference type="Rhea" id="RHEA-COMP:9685"/>
        <dbReference type="Rhea" id="RHEA-COMP:10800"/>
        <dbReference type="Rhea" id="RHEA-COMP:14074"/>
        <dbReference type="ChEBI" id="CHEBI:15378"/>
        <dbReference type="ChEBI" id="CHEBI:16526"/>
        <dbReference type="ChEBI" id="CHEBI:64479"/>
        <dbReference type="ChEBI" id="CHEBI:78449"/>
        <dbReference type="ChEBI" id="CHEBI:83989"/>
        <dbReference type="ChEBI" id="CHEBI:138538"/>
        <dbReference type="EC" id="2.3.1.179"/>
    </reaction>
</comment>
<dbReference type="PANTHER" id="PTHR11712">
    <property type="entry name" value="POLYKETIDE SYNTHASE-RELATED"/>
    <property type="match status" value="1"/>
</dbReference>
<gene>
    <name evidence="25" type="primary">fabF</name>
    <name evidence="25" type="ORF">CKW00_08315</name>
</gene>
<dbReference type="InterPro" id="IPR014030">
    <property type="entry name" value="Ketoacyl_synth_N"/>
</dbReference>
<keyword evidence="6" id="KW-0536">Nodulation</keyword>
<dbReference type="Proteomes" id="UP000217561">
    <property type="component" value="Unassembled WGS sequence"/>
</dbReference>
<dbReference type="EMBL" id="NSGH01000011">
    <property type="protein sequence ID" value="PBB05577.1"/>
    <property type="molecule type" value="Genomic_DNA"/>
</dbReference>
<evidence type="ECO:0000256" key="11">
    <source>
        <dbReference type="ARBA" id="ARBA00022692"/>
    </source>
</evidence>
<evidence type="ECO:0000256" key="15">
    <source>
        <dbReference type="ARBA" id="ARBA00023136"/>
    </source>
</evidence>
<name>A0ABX4HQU5_9BACI</name>
<evidence type="ECO:0000256" key="12">
    <source>
        <dbReference type="ARBA" id="ARBA00022832"/>
    </source>
</evidence>
<dbReference type="InterPro" id="IPR014031">
    <property type="entry name" value="Ketoacyl_synth_C"/>
</dbReference>
<evidence type="ECO:0000256" key="22">
    <source>
        <dbReference type="PIRNR" id="PIRNR000447"/>
    </source>
</evidence>
<keyword evidence="7" id="KW-1003">Cell membrane</keyword>
<reference evidence="25 26" key="1">
    <citation type="submission" date="2017-08" db="EMBL/GenBank/DDBJ databases">
        <title>Salimicrobium alkalisoli sp. nov., isolated from saline alkaline soil.</title>
        <authorList>
            <person name="Zhang G."/>
            <person name="Xiong Q."/>
        </authorList>
    </citation>
    <scope>NUCLEOTIDE SEQUENCE [LARGE SCALE GENOMIC DNA]</scope>
    <source>
        <strain evidence="25 26">WN024</strain>
    </source>
</reference>
<dbReference type="SMART" id="SM00825">
    <property type="entry name" value="PKS_KS"/>
    <property type="match status" value="1"/>
</dbReference>
<evidence type="ECO:0000256" key="18">
    <source>
        <dbReference type="ARBA" id="ARBA00024006"/>
    </source>
</evidence>
<comment type="subcellular location">
    <subcellularLocation>
        <location evidence="1">Cell inner membrane</location>
    </subcellularLocation>
</comment>
<keyword evidence="11" id="KW-0812">Transmembrane</keyword>
<dbReference type="PROSITE" id="PS52004">
    <property type="entry name" value="KS3_2"/>
    <property type="match status" value="1"/>
</dbReference>
<dbReference type="InterPro" id="IPR017568">
    <property type="entry name" value="3-oxoacyl-ACP_synth-2"/>
</dbReference>
<dbReference type="Pfam" id="PF00109">
    <property type="entry name" value="ketoacyl-synt"/>
    <property type="match status" value="1"/>
</dbReference>
<comment type="similarity">
    <text evidence="3 22 23">Belongs to the thiolase-like superfamily. Beta-ketoacyl-ACP synthases family.</text>
</comment>
<comment type="caution">
    <text evidence="25">The sequence shown here is derived from an EMBL/GenBank/DDBJ whole genome shotgun (WGS) entry which is preliminary data.</text>
</comment>